<accession>A0AAV2AHG9</accession>
<dbReference type="EMBL" id="CAXIEN010000168">
    <property type="protein sequence ID" value="CAL1283479.1"/>
    <property type="molecule type" value="Genomic_DNA"/>
</dbReference>
<comment type="caution">
    <text evidence="1">The sequence shown here is derived from an EMBL/GenBank/DDBJ whole genome shotgun (WGS) entry which is preliminary data.</text>
</comment>
<proteinExistence type="predicted"/>
<gene>
    <name evidence="1" type="ORF">LARSCL_LOCUS12627</name>
</gene>
<evidence type="ECO:0000313" key="2">
    <source>
        <dbReference type="Proteomes" id="UP001497382"/>
    </source>
</evidence>
<reference evidence="1 2" key="1">
    <citation type="submission" date="2024-04" db="EMBL/GenBank/DDBJ databases">
        <authorList>
            <person name="Rising A."/>
            <person name="Reimegard J."/>
            <person name="Sonavane S."/>
            <person name="Akerstrom W."/>
            <person name="Nylinder S."/>
            <person name="Hedman E."/>
            <person name="Kallberg Y."/>
        </authorList>
    </citation>
    <scope>NUCLEOTIDE SEQUENCE [LARGE SCALE GENOMIC DNA]</scope>
</reference>
<name>A0AAV2AHG9_9ARAC</name>
<dbReference type="AlphaFoldDB" id="A0AAV2AHG9"/>
<evidence type="ECO:0000313" key="1">
    <source>
        <dbReference type="EMBL" id="CAL1283479.1"/>
    </source>
</evidence>
<dbReference type="Proteomes" id="UP001497382">
    <property type="component" value="Unassembled WGS sequence"/>
</dbReference>
<protein>
    <submittedName>
        <fullName evidence="1">Uncharacterized protein</fullName>
    </submittedName>
</protein>
<organism evidence="1 2">
    <name type="scientific">Larinioides sclopetarius</name>
    <dbReference type="NCBI Taxonomy" id="280406"/>
    <lineage>
        <taxon>Eukaryota</taxon>
        <taxon>Metazoa</taxon>
        <taxon>Ecdysozoa</taxon>
        <taxon>Arthropoda</taxon>
        <taxon>Chelicerata</taxon>
        <taxon>Arachnida</taxon>
        <taxon>Araneae</taxon>
        <taxon>Araneomorphae</taxon>
        <taxon>Entelegynae</taxon>
        <taxon>Araneoidea</taxon>
        <taxon>Araneidae</taxon>
        <taxon>Larinioides</taxon>
    </lineage>
</organism>
<sequence>MHGGGGGRQSVCVHNYSSLMAPSKNPPSEKEEGSLCFFFPASNQDARRDARKYTIVWMGRLYDRMMDREGSFKKI</sequence>
<keyword evidence="2" id="KW-1185">Reference proteome</keyword>